<dbReference type="OrthoDB" id="9807664at2"/>
<proteinExistence type="predicted"/>
<gene>
    <name evidence="2" type="ORF">SAMN04488559_10637</name>
</gene>
<accession>A0A1H9S199</accession>
<keyword evidence="3" id="KW-1185">Reference proteome</keyword>
<dbReference type="PANTHER" id="PTHR30037:SF4">
    <property type="entry name" value="DNA-3-METHYLADENINE GLYCOSYLASE I"/>
    <property type="match status" value="1"/>
</dbReference>
<dbReference type="GO" id="GO:0008725">
    <property type="term" value="F:DNA-3-methyladenine glycosylase activity"/>
    <property type="evidence" value="ECO:0007669"/>
    <property type="project" value="InterPro"/>
</dbReference>
<keyword evidence="1" id="KW-0479">Metal-binding</keyword>
<dbReference type="Pfam" id="PF03352">
    <property type="entry name" value="Adenine_glyco"/>
    <property type="match status" value="1"/>
</dbReference>
<dbReference type="NCBIfam" id="TIGR00624">
    <property type="entry name" value="tag"/>
    <property type="match status" value="1"/>
</dbReference>
<evidence type="ECO:0000256" key="1">
    <source>
        <dbReference type="PIRSR" id="PIRSR604597-1"/>
    </source>
</evidence>
<feature type="binding site" evidence="1">
    <location>
        <position position="175"/>
    </location>
    <ligand>
        <name>Zn(2+)</name>
        <dbReference type="ChEBI" id="CHEBI:29105"/>
    </ligand>
</feature>
<sequence>MTEIRCAWAKLPLDIDYHDKEWGKPLKDEQKLFELFILETMQAGLNWHTILTKRENYRQAFDQFDPAKIANYDEAKYEELLLNEGIIRNKLKIKSVIKNAQAYQKLLETQTFVDYIWRFVDHKPIINEYATISEVPAVTELSEQMSQDMKKKGFSFVGPTTCYAFMQAAGLVNDHTLDCTFR</sequence>
<dbReference type="GO" id="GO:0006284">
    <property type="term" value="P:base-excision repair"/>
    <property type="evidence" value="ECO:0007669"/>
    <property type="project" value="InterPro"/>
</dbReference>
<keyword evidence="1" id="KW-0862">Zinc</keyword>
<dbReference type="InterPro" id="IPR011257">
    <property type="entry name" value="DNA_glycosylase"/>
</dbReference>
<dbReference type="EMBL" id="FOHA01000006">
    <property type="protein sequence ID" value="SER78810.1"/>
    <property type="molecule type" value="Genomic_DNA"/>
</dbReference>
<feature type="binding site" evidence="1">
    <location>
        <position position="6"/>
    </location>
    <ligand>
        <name>Zn(2+)</name>
        <dbReference type="ChEBI" id="CHEBI:29105"/>
    </ligand>
</feature>
<dbReference type="Gene3D" id="1.10.340.30">
    <property type="entry name" value="Hypothetical protein, domain 2"/>
    <property type="match status" value="1"/>
</dbReference>
<reference evidence="2 3" key="1">
    <citation type="submission" date="2016-10" db="EMBL/GenBank/DDBJ databases">
        <authorList>
            <person name="de Groot N.N."/>
        </authorList>
    </citation>
    <scope>NUCLEOTIDE SEQUENCE [LARGE SCALE GENOMIC DNA]</scope>
    <source>
        <strain evidence="2 3">DSM 13760</strain>
    </source>
</reference>
<evidence type="ECO:0000313" key="3">
    <source>
        <dbReference type="Proteomes" id="UP000198948"/>
    </source>
</evidence>
<dbReference type="InterPro" id="IPR005019">
    <property type="entry name" value="Adenine_glyco"/>
</dbReference>
<dbReference type="PANTHER" id="PTHR30037">
    <property type="entry name" value="DNA-3-METHYLADENINE GLYCOSYLASE 1"/>
    <property type="match status" value="1"/>
</dbReference>
<name>A0A1H9S199_9LACT</name>
<organism evidence="2 3">
    <name type="scientific">Isobaculum melis</name>
    <dbReference type="NCBI Taxonomy" id="142588"/>
    <lineage>
        <taxon>Bacteria</taxon>
        <taxon>Bacillati</taxon>
        <taxon>Bacillota</taxon>
        <taxon>Bacilli</taxon>
        <taxon>Lactobacillales</taxon>
        <taxon>Carnobacteriaceae</taxon>
        <taxon>Isobaculum</taxon>
    </lineage>
</organism>
<protein>
    <submittedName>
        <fullName evidence="2">DNA-3-methyladenine glycosylase I</fullName>
    </submittedName>
</protein>
<dbReference type="Proteomes" id="UP000198948">
    <property type="component" value="Unassembled WGS sequence"/>
</dbReference>
<dbReference type="RefSeq" id="WP_092651479.1">
    <property type="nucleotide sequence ID" value="NZ_FOHA01000006.1"/>
</dbReference>
<dbReference type="STRING" id="142588.SAMN04488559_10637"/>
<feature type="binding site" evidence="1">
    <location>
        <position position="18"/>
    </location>
    <ligand>
        <name>Zn(2+)</name>
        <dbReference type="ChEBI" id="CHEBI:29105"/>
    </ligand>
</feature>
<dbReference type="GO" id="GO:0046872">
    <property type="term" value="F:metal ion binding"/>
    <property type="evidence" value="ECO:0007669"/>
    <property type="project" value="UniProtKB-KW"/>
</dbReference>
<dbReference type="InterPro" id="IPR004597">
    <property type="entry name" value="Tag"/>
</dbReference>
<evidence type="ECO:0000313" key="2">
    <source>
        <dbReference type="EMBL" id="SER78810.1"/>
    </source>
</evidence>
<dbReference type="SUPFAM" id="SSF48150">
    <property type="entry name" value="DNA-glycosylase"/>
    <property type="match status" value="1"/>
</dbReference>
<feature type="binding site" evidence="1">
    <location>
        <position position="179"/>
    </location>
    <ligand>
        <name>Zn(2+)</name>
        <dbReference type="ChEBI" id="CHEBI:29105"/>
    </ligand>
</feature>
<dbReference type="InterPro" id="IPR052891">
    <property type="entry name" value="DNA-3mA_glycosylase"/>
</dbReference>
<dbReference type="AlphaFoldDB" id="A0A1H9S199"/>